<dbReference type="Pfam" id="PF01695">
    <property type="entry name" value="IstB_IS21"/>
    <property type="match status" value="1"/>
</dbReference>
<dbReference type="STRING" id="1230341.AAV35_011335"/>
<dbReference type="AlphaFoldDB" id="K2G831"/>
<dbReference type="InterPro" id="IPR027417">
    <property type="entry name" value="P-loop_NTPase"/>
</dbReference>
<organism evidence="3 4">
    <name type="scientific">Salimicrobium jeotgali</name>
    <dbReference type="NCBI Taxonomy" id="1230341"/>
    <lineage>
        <taxon>Bacteria</taxon>
        <taxon>Bacillati</taxon>
        <taxon>Bacillota</taxon>
        <taxon>Bacilli</taxon>
        <taxon>Bacillales</taxon>
        <taxon>Bacillaceae</taxon>
        <taxon>Salimicrobium</taxon>
    </lineage>
</organism>
<dbReference type="PANTHER" id="PTHR30050">
    <property type="entry name" value="CHROMOSOMAL REPLICATION INITIATOR PROTEIN DNAA"/>
    <property type="match status" value="1"/>
</dbReference>
<dbReference type="eggNOG" id="COG1484">
    <property type="taxonomic scope" value="Bacteria"/>
</dbReference>
<evidence type="ECO:0000313" key="3">
    <source>
        <dbReference type="EMBL" id="EKE31313.1"/>
    </source>
</evidence>
<dbReference type="GO" id="GO:0006260">
    <property type="term" value="P:DNA replication"/>
    <property type="evidence" value="ECO:0007669"/>
    <property type="project" value="TreeGrafter"/>
</dbReference>
<evidence type="ECO:0000313" key="5">
    <source>
        <dbReference type="Proteomes" id="UP000092654"/>
    </source>
</evidence>
<feature type="domain" description="AAA+ ATPase" evidence="1">
    <location>
        <begin position="127"/>
        <end position="265"/>
    </location>
</feature>
<dbReference type="PANTHER" id="PTHR30050:SF4">
    <property type="entry name" value="ATP-BINDING PROTEIN RV3427C IN INSERTION SEQUENCE-RELATED"/>
    <property type="match status" value="1"/>
</dbReference>
<dbReference type="Gene3D" id="3.40.50.300">
    <property type="entry name" value="P-loop containing nucleotide triphosphate hydrolases"/>
    <property type="match status" value="1"/>
</dbReference>
<gene>
    <name evidence="2" type="ORF">AAV35_011335</name>
    <name evidence="3" type="ORF">MJ3_08746</name>
</gene>
<evidence type="ECO:0000313" key="4">
    <source>
        <dbReference type="Proteomes" id="UP000011746"/>
    </source>
</evidence>
<dbReference type="GO" id="GO:0005524">
    <property type="term" value="F:ATP binding"/>
    <property type="evidence" value="ECO:0007669"/>
    <property type="project" value="InterPro"/>
</dbReference>
<protein>
    <submittedName>
        <fullName evidence="3">DnaC phage replication protein</fullName>
    </submittedName>
    <submittedName>
        <fullName evidence="2">DnaC replication protein</fullName>
    </submittedName>
</protein>
<dbReference type="CDD" id="cd00009">
    <property type="entry name" value="AAA"/>
    <property type="match status" value="1"/>
</dbReference>
<reference evidence="3 4" key="1">
    <citation type="journal article" date="2012" name="J. Bacteriol.">
        <title>Draft Genome Sequence of Salimicrobium sp. Strain MJ3, Isolated from Myulchi-Jeot, Korean Fermented Seafood.</title>
        <authorList>
            <person name="Lee S.H."/>
            <person name="Jung J.Y."/>
            <person name="Jeon C.O."/>
        </authorList>
    </citation>
    <scope>NUCLEOTIDE SEQUENCE [LARGE SCALE GENOMIC DNA]</scope>
    <source>
        <strain evidence="3 4">MJ3</strain>
    </source>
</reference>
<evidence type="ECO:0000259" key="1">
    <source>
        <dbReference type="SMART" id="SM00382"/>
    </source>
</evidence>
<evidence type="ECO:0000313" key="2">
    <source>
        <dbReference type="EMBL" id="AKG05313.1"/>
    </source>
</evidence>
<reference evidence="5" key="2">
    <citation type="submission" date="2015-06" db="EMBL/GenBank/DDBJ databases">
        <title>Salimicrobium jeotgali MJ3, isolated from Myulchi jeot, a traditional Korean fermented seafood.</title>
        <authorList>
            <person name="Kim K.H."/>
            <person name="Jeon C.O."/>
            <person name="Jin H.M."/>
        </authorList>
    </citation>
    <scope>NUCLEOTIDE SEQUENCE [LARGE SCALE GENOMIC DNA]</scope>
    <source>
        <strain evidence="5">MJ3</strain>
    </source>
</reference>
<dbReference type="RefSeq" id="WP_008590540.1">
    <property type="nucleotide sequence ID" value="NZ_AMPQ01000011.1"/>
</dbReference>
<dbReference type="EMBL" id="CP011361">
    <property type="protein sequence ID" value="AKG05313.1"/>
    <property type="molecule type" value="Genomic_DNA"/>
</dbReference>
<name>K2G831_9BACI</name>
<dbReference type="InterPro" id="IPR003593">
    <property type="entry name" value="AAA+_ATPase"/>
</dbReference>
<dbReference type="SMART" id="SM00382">
    <property type="entry name" value="AAA"/>
    <property type="match status" value="1"/>
</dbReference>
<dbReference type="KEGG" id="sje:AAV35_011335"/>
<dbReference type="Proteomes" id="UP000011746">
    <property type="component" value="Unassembled WGS sequence"/>
</dbReference>
<dbReference type="InterPro" id="IPR002611">
    <property type="entry name" value="IstB_ATP-bd"/>
</dbReference>
<dbReference type="EMBL" id="AMPQ01000011">
    <property type="protein sequence ID" value="EKE31313.1"/>
    <property type="molecule type" value="Genomic_DNA"/>
</dbReference>
<accession>K2G831</accession>
<dbReference type="SUPFAM" id="SSF52540">
    <property type="entry name" value="P-loop containing nucleoside triphosphate hydrolases"/>
    <property type="match status" value="1"/>
</dbReference>
<reference evidence="2" key="3">
    <citation type="submission" date="2016-11" db="EMBL/GenBank/DDBJ databases">
        <title>Salimicrobium jeotgali MJ3, isolated from Myulchi jeot, a traditional Korean fermented seafood.</title>
        <authorList>
            <person name="Kim K.H."/>
            <person name="Jeon C.O."/>
            <person name="Jin H.M."/>
        </authorList>
    </citation>
    <scope>NUCLEOTIDE SEQUENCE</scope>
    <source>
        <strain evidence="2">MJ3</strain>
    </source>
</reference>
<dbReference type="Proteomes" id="UP000092654">
    <property type="component" value="Chromosome"/>
</dbReference>
<keyword evidence="4" id="KW-1185">Reference proteome</keyword>
<proteinExistence type="predicted"/>
<sequence>MKPVSDQLPPAIRNMISDSNIVRKYLCEGCASPVVVRRTIIPFGPKKGTAAEITYGCRCEDLRIAEDVLRNKERLEKEKLLQLFDQNSLINNDLKESRFETYVPANQEQEAAQAVAERFVHTFALNSPQNLLFTGTYGLGKSHLAAAILKEVLALGHSGIFTSVPKLLSKLKATYNKSSEHSEDELLTALEKTDCLVLDDIGAEHGSEHSGSWSTSKVFEIVDSRIGKHTIFTTNLNAAELQKKMGQRNFSRMMHQTEVVTVKGSDYRLKQFIN</sequence>
<dbReference type="PATRIC" id="fig|1230341.3.peg.1809"/>